<dbReference type="InterPro" id="IPR010982">
    <property type="entry name" value="Lambda_DNA-bd_dom_sf"/>
</dbReference>
<evidence type="ECO:0000313" key="3">
    <source>
        <dbReference type="Proteomes" id="UP001597045"/>
    </source>
</evidence>
<dbReference type="Gene3D" id="1.10.260.40">
    <property type="entry name" value="lambda repressor-like DNA-binding domains"/>
    <property type="match status" value="1"/>
</dbReference>
<evidence type="ECO:0000313" key="2">
    <source>
        <dbReference type="EMBL" id="MFD1044719.1"/>
    </source>
</evidence>
<reference evidence="3" key="1">
    <citation type="journal article" date="2019" name="Int. J. Syst. Evol. Microbiol.">
        <title>The Global Catalogue of Microorganisms (GCM) 10K type strain sequencing project: providing services to taxonomists for standard genome sequencing and annotation.</title>
        <authorList>
            <consortium name="The Broad Institute Genomics Platform"/>
            <consortium name="The Broad Institute Genome Sequencing Center for Infectious Disease"/>
            <person name="Wu L."/>
            <person name="Ma J."/>
        </authorList>
    </citation>
    <scope>NUCLEOTIDE SEQUENCE [LARGE SCALE GENOMIC DNA]</scope>
    <source>
        <strain evidence="3">JCM 31486</strain>
    </source>
</reference>
<organism evidence="2 3">
    <name type="scientific">Kibdelosporangium lantanae</name>
    <dbReference type="NCBI Taxonomy" id="1497396"/>
    <lineage>
        <taxon>Bacteria</taxon>
        <taxon>Bacillati</taxon>
        <taxon>Actinomycetota</taxon>
        <taxon>Actinomycetes</taxon>
        <taxon>Pseudonocardiales</taxon>
        <taxon>Pseudonocardiaceae</taxon>
        <taxon>Kibdelosporangium</taxon>
    </lineage>
</organism>
<dbReference type="SUPFAM" id="SSF47413">
    <property type="entry name" value="lambda repressor-like DNA-binding domains"/>
    <property type="match status" value="1"/>
</dbReference>
<proteinExistence type="predicted"/>
<feature type="domain" description="HTH cro/C1-type" evidence="1">
    <location>
        <begin position="25"/>
        <end position="71"/>
    </location>
</feature>
<dbReference type="PROSITE" id="PS50943">
    <property type="entry name" value="HTH_CROC1"/>
    <property type="match status" value="1"/>
</dbReference>
<dbReference type="InterPro" id="IPR001387">
    <property type="entry name" value="Cro/C1-type_HTH"/>
</dbReference>
<dbReference type="CDD" id="cd00093">
    <property type="entry name" value="HTH_XRE"/>
    <property type="match status" value="1"/>
</dbReference>
<dbReference type="Pfam" id="PF01381">
    <property type="entry name" value="HTH_3"/>
    <property type="match status" value="1"/>
</dbReference>
<dbReference type="InterPro" id="IPR011990">
    <property type="entry name" value="TPR-like_helical_dom_sf"/>
</dbReference>
<dbReference type="EMBL" id="JBHTIS010000109">
    <property type="protein sequence ID" value="MFD1044719.1"/>
    <property type="molecule type" value="Genomic_DNA"/>
</dbReference>
<comment type="caution">
    <text evidence="2">The sequence shown here is derived from an EMBL/GenBank/DDBJ whole genome shotgun (WGS) entry which is preliminary data.</text>
</comment>
<gene>
    <name evidence="2" type="ORF">ACFQ1S_03480</name>
</gene>
<accession>A0ABW3M546</accession>
<protein>
    <submittedName>
        <fullName evidence="2">Helix-turn-helix domain-containing protein</fullName>
    </submittedName>
</protein>
<sequence length="461" mass="50971">MQHMGLVSRAYRLHPFHKDVYGPDGISQKLLGQWLGLSQAQVSRIEHGSAPKNLDTLVHWARVLRIPAEILWFDLPGRRRSRATNVNHLFDSREHSTDHDPLALESAAWTAARSQELALLLHEGAELPITSESITHLVHQWLVAEPPQILEVKAGRRIGDGLVAKVERRVAELRRMDDYVAGGDLHDLVERELHVTAELLRDAAYSEGLGRRLLIALSELCQLAGWVTGDAGLYSLAAHYYSVGVKAGHAAGDAALAGNLISTLAYQVSNVGNRREAVLLAQTAITGSQRVATPTTKALFNERVAWAQARVGDRVQTERALVAVERDFSRGQSADDPEWVYWLSESEINVMAGRCYVELGLPERAVPLLSGALAHYDERMTRELALYTSWLAEAQIGLGEVEEAANSAARALELTEQISSARSDDRVSLLRRKLEPYRNIPAVQDFEEQVHAASGQEPEAR</sequence>
<evidence type="ECO:0000259" key="1">
    <source>
        <dbReference type="PROSITE" id="PS50943"/>
    </source>
</evidence>
<dbReference type="Proteomes" id="UP001597045">
    <property type="component" value="Unassembled WGS sequence"/>
</dbReference>
<dbReference type="Gene3D" id="1.25.40.10">
    <property type="entry name" value="Tetratricopeptide repeat domain"/>
    <property type="match status" value="1"/>
</dbReference>
<dbReference type="SUPFAM" id="SSF48452">
    <property type="entry name" value="TPR-like"/>
    <property type="match status" value="1"/>
</dbReference>
<keyword evidence="3" id="KW-1185">Reference proteome</keyword>
<name>A0ABW3M546_9PSEU</name>